<evidence type="ECO:0008006" key="11">
    <source>
        <dbReference type="Google" id="ProtNLM"/>
    </source>
</evidence>
<feature type="compositionally biased region" description="Low complexity" evidence="7">
    <location>
        <begin position="225"/>
        <end position="235"/>
    </location>
</feature>
<reference evidence="9" key="1">
    <citation type="submission" date="2020-10" db="EMBL/GenBank/DDBJ databases">
        <title>Unveiling of a novel bifunctional photoreceptor, Dualchrome1, isolated from a cosmopolitan green alga.</title>
        <authorList>
            <person name="Suzuki S."/>
            <person name="Kawachi M."/>
        </authorList>
    </citation>
    <scope>NUCLEOTIDE SEQUENCE</scope>
    <source>
        <strain evidence="9">NIES 2893</strain>
    </source>
</reference>
<dbReference type="PANTHER" id="PTHR10332:SF10">
    <property type="entry name" value="EQUILIBRATIVE NUCLEOSIDE TRANSPORTER 4"/>
    <property type="match status" value="1"/>
</dbReference>
<accession>A0A830HSJ6</accession>
<comment type="caution">
    <text evidence="9">The sequence shown here is derived from an EMBL/GenBank/DDBJ whole genome shotgun (WGS) entry which is preliminary data.</text>
</comment>
<keyword evidence="10" id="KW-1185">Reference proteome</keyword>
<dbReference type="EMBL" id="BNJQ01000027">
    <property type="protein sequence ID" value="GHP09948.1"/>
    <property type="molecule type" value="Genomic_DNA"/>
</dbReference>
<evidence type="ECO:0000256" key="3">
    <source>
        <dbReference type="ARBA" id="ARBA00022448"/>
    </source>
</evidence>
<dbReference type="Pfam" id="PF01733">
    <property type="entry name" value="Nucleoside_tran"/>
    <property type="match status" value="1"/>
</dbReference>
<evidence type="ECO:0000256" key="2">
    <source>
        <dbReference type="ARBA" id="ARBA00007965"/>
    </source>
</evidence>
<gene>
    <name evidence="9" type="ORF">PPROV_000868100</name>
</gene>
<evidence type="ECO:0000256" key="6">
    <source>
        <dbReference type="ARBA" id="ARBA00023136"/>
    </source>
</evidence>
<feature type="transmembrane region" description="Helical" evidence="8">
    <location>
        <begin position="103"/>
        <end position="128"/>
    </location>
</feature>
<dbReference type="GO" id="GO:0005886">
    <property type="term" value="C:plasma membrane"/>
    <property type="evidence" value="ECO:0007669"/>
    <property type="project" value="TreeGrafter"/>
</dbReference>
<protein>
    <recommendedName>
        <fullName evidence="11">Equilibrative nucleoside transporter</fullName>
    </recommendedName>
</protein>
<feature type="transmembrane region" description="Helical" evidence="8">
    <location>
        <begin position="403"/>
        <end position="432"/>
    </location>
</feature>
<organism evidence="9 10">
    <name type="scientific">Pycnococcus provasolii</name>
    <dbReference type="NCBI Taxonomy" id="41880"/>
    <lineage>
        <taxon>Eukaryota</taxon>
        <taxon>Viridiplantae</taxon>
        <taxon>Chlorophyta</taxon>
        <taxon>Pseudoscourfieldiophyceae</taxon>
        <taxon>Pseudoscourfieldiales</taxon>
        <taxon>Pycnococcaceae</taxon>
        <taxon>Pycnococcus</taxon>
    </lineage>
</organism>
<dbReference type="InterPro" id="IPR002259">
    <property type="entry name" value="Eqnu_transpt"/>
</dbReference>
<feature type="transmembrane region" description="Helical" evidence="8">
    <location>
        <begin position="140"/>
        <end position="158"/>
    </location>
</feature>
<feature type="transmembrane region" description="Helical" evidence="8">
    <location>
        <begin position="341"/>
        <end position="361"/>
    </location>
</feature>
<feature type="transmembrane region" description="Helical" evidence="8">
    <location>
        <begin position="311"/>
        <end position="329"/>
    </location>
</feature>
<dbReference type="GO" id="GO:0005337">
    <property type="term" value="F:nucleoside transmembrane transporter activity"/>
    <property type="evidence" value="ECO:0007669"/>
    <property type="project" value="InterPro"/>
</dbReference>
<evidence type="ECO:0000256" key="4">
    <source>
        <dbReference type="ARBA" id="ARBA00022692"/>
    </source>
</evidence>
<sequence length="477" mass="50174">MSASVEHLATALHACLGVALLLPWNSFITAVDYFAARYPNAHIDRLFGVCYTYSTLVTLLVNVTCGLEKYAAGRRIAAGFSMFLVAVVLVPVIGAAAKQPTSGSLVAVLACVILTGVGDGLAQGALFGSVAGFHPRHSQAIIWGMSFSGLFVSVLRIATKAASPGDDPAALEQSATMYFAISALWVFLCLLARPLAASSLRLYEKLAKVQQAGVVSEMELTHSTSLSSTASSSSFEESRTRRPSTSDKARLLGDGSLASEAHSNPVADTEGGDVDAAALARLPSPPSSSPPPLPVTRAPRRAVFGFVSHRAFLVGMCYAVSLAIFPGFLAENVASKSLGDWYPILLITTFNAGDVVGKALPAVPCLLPTRTRTYMMLSWSRLIFFPLYYLIGRASSENTPPSVVAATFVLTFLLGMTSGHLGAALMMTYAPLVTIGLARNGWSSFESSALEVAGMIMALSLVCGLAVGTSAAYLWLL</sequence>
<evidence type="ECO:0000313" key="9">
    <source>
        <dbReference type="EMBL" id="GHP09948.1"/>
    </source>
</evidence>
<keyword evidence="5 8" id="KW-1133">Transmembrane helix</keyword>
<evidence type="ECO:0000256" key="1">
    <source>
        <dbReference type="ARBA" id="ARBA00004141"/>
    </source>
</evidence>
<feature type="region of interest" description="Disordered" evidence="7">
    <location>
        <begin position="225"/>
        <end position="251"/>
    </location>
</feature>
<dbReference type="PANTHER" id="PTHR10332">
    <property type="entry name" value="EQUILIBRATIVE NUCLEOSIDE TRANSPORTER"/>
    <property type="match status" value="1"/>
</dbReference>
<keyword evidence="6 8" id="KW-0472">Membrane</keyword>
<proteinExistence type="inferred from homology"/>
<feature type="transmembrane region" description="Helical" evidence="8">
    <location>
        <begin position="178"/>
        <end position="196"/>
    </location>
</feature>
<feature type="transmembrane region" description="Helical" evidence="8">
    <location>
        <begin position="452"/>
        <end position="476"/>
    </location>
</feature>
<evidence type="ECO:0000256" key="5">
    <source>
        <dbReference type="ARBA" id="ARBA00022989"/>
    </source>
</evidence>
<feature type="compositionally biased region" description="Basic and acidic residues" evidence="7">
    <location>
        <begin position="236"/>
        <end position="251"/>
    </location>
</feature>
<feature type="transmembrane region" description="Helical" evidence="8">
    <location>
        <begin position="46"/>
        <end position="64"/>
    </location>
</feature>
<keyword evidence="4 8" id="KW-0812">Transmembrane</keyword>
<comment type="similarity">
    <text evidence="2">Belongs to the SLC29A/ENT transporter (TC 2.A.57) family.</text>
</comment>
<feature type="transmembrane region" description="Helical" evidence="8">
    <location>
        <begin position="76"/>
        <end position="97"/>
    </location>
</feature>
<dbReference type="OrthoDB" id="1856718at2759"/>
<dbReference type="PIRSF" id="PIRSF016379">
    <property type="entry name" value="ENT"/>
    <property type="match status" value="1"/>
</dbReference>
<evidence type="ECO:0000256" key="8">
    <source>
        <dbReference type="SAM" id="Phobius"/>
    </source>
</evidence>
<comment type="subcellular location">
    <subcellularLocation>
        <location evidence="1">Membrane</location>
        <topology evidence="1">Multi-pass membrane protein</topology>
    </subcellularLocation>
</comment>
<keyword evidence="3" id="KW-0813">Transport</keyword>
<name>A0A830HSJ6_9CHLO</name>
<evidence type="ECO:0000256" key="7">
    <source>
        <dbReference type="SAM" id="MobiDB-lite"/>
    </source>
</evidence>
<dbReference type="AlphaFoldDB" id="A0A830HSJ6"/>
<dbReference type="Proteomes" id="UP000660262">
    <property type="component" value="Unassembled WGS sequence"/>
</dbReference>
<evidence type="ECO:0000313" key="10">
    <source>
        <dbReference type="Proteomes" id="UP000660262"/>
    </source>
</evidence>